<feature type="transmembrane region" description="Helical" evidence="6">
    <location>
        <begin position="147"/>
        <end position="163"/>
    </location>
</feature>
<organism evidence="9 10">
    <name type="scientific">Necator americanus</name>
    <name type="common">Human hookworm</name>
    <dbReference type="NCBI Taxonomy" id="51031"/>
    <lineage>
        <taxon>Eukaryota</taxon>
        <taxon>Metazoa</taxon>
        <taxon>Ecdysozoa</taxon>
        <taxon>Nematoda</taxon>
        <taxon>Chromadorea</taxon>
        <taxon>Rhabditida</taxon>
        <taxon>Rhabditina</taxon>
        <taxon>Rhabditomorpha</taxon>
        <taxon>Strongyloidea</taxon>
        <taxon>Ancylostomatidae</taxon>
        <taxon>Bunostominae</taxon>
        <taxon>Necator</taxon>
    </lineage>
</organism>
<keyword evidence="10" id="KW-1185">Reference proteome</keyword>
<dbReference type="Pfam" id="PF02453">
    <property type="entry name" value="Reticulon"/>
    <property type="match status" value="1"/>
</dbReference>
<dbReference type="InterPro" id="IPR003388">
    <property type="entry name" value="Reticulon"/>
</dbReference>
<dbReference type="PROSITE" id="PS50845">
    <property type="entry name" value="RETICULON"/>
    <property type="match status" value="1"/>
</dbReference>
<comment type="subcellular location">
    <subcellularLocation>
        <location evidence="1 6">Endoplasmic reticulum membrane</location>
        <topology evidence="1 6">Multi-pass membrane protein</topology>
    </subcellularLocation>
</comment>
<name>A0ABR1DZF7_NECAM</name>
<evidence type="ECO:0000256" key="1">
    <source>
        <dbReference type="ARBA" id="ARBA00004477"/>
    </source>
</evidence>
<keyword evidence="2 6" id="KW-0812">Transmembrane</keyword>
<dbReference type="PANTHER" id="PTHR45799">
    <property type="entry name" value="RETICULON-LIKE PROTEIN"/>
    <property type="match status" value="1"/>
</dbReference>
<feature type="region of interest" description="Disordered" evidence="7">
    <location>
        <begin position="52"/>
        <end position="74"/>
    </location>
</feature>
<gene>
    <name evidence="9" type="primary">Necator_chrV.g19072</name>
    <name evidence="9" type="ORF">RB195_014281</name>
</gene>
<evidence type="ECO:0000313" key="10">
    <source>
        <dbReference type="Proteomes" id="UP001303046"/>
    </source>
</evidence>
<feature type="transmembrane region" description="Helical" evidence="6">
    <location>
        <begin position="12"/>
        <end position="43"/>
    </location>
</feature>
<evidence type="ECO:0000256" key="7">
    <source>
        <dbReference type="SAM" id="MobiDB-lite"/>
    </source>
</evidence>
<reference evidence="9 10" key="1">
    <citation type="submission" date="2023-08" db="EMBL/GenBank/DDBJ databases">
        <title>A Necator americanus chromosomal reference genome.</title>
        <authorList>
            <person name="Ilik V."/>
            <person name="Petrzelkova K.J."/>
            <person name="Pardy F."/>
            <person name="Fuh T."/>
            <person name="Niatou-Singa F.S."/>
            <person name="Gouil Q."/>
            <person name="Baker L."/>
            <person name="Ritchie M.E."/>
            <person name="Jex A.R."/>
            <person name="Gazzola D."/>
            <person name="Li H."/>
            <person name="Toshio Fujiwara R."/>
            <person name="Zhan B."/>
            <person name="Aroian R.V."/>
            <person name="Pafco B."/>
            <person name="Schwarz E.M."/>
        </authorList>
    </citation>
    <scope>NUCLEOTIDE SEQUENCE [LARGE SCALE GENOMIC DNA]</scope>
    <source>
        <strain evidence="9 10">Aroian</strain>
        <tissue evidence="9">Whole animal</tissue>
    </source>
</reference>
<evidence type="ECO:0000259" key="8">
    <source>
        <dbReference type="PROSITE" id="PS50845"/>
    </source>
</evidence>
<keyword evidence="5 6" id="KW-0472">Membrane</keyword>
<feature type="domain" description="Reticulon" evidence="8">
    <location>
        <begin position="134"/>
        <end position="327"/>
    </location>
</feature>
<evidence type="ECO:0000256" key="5">
    <source>
        <dbReference type="ARBA" id="ARBA00023136"/>
    </source>
</evidence>
<dbReference type="PANTHER" id="PTHR45799:SF2">
    <property type="entry name" value="RETICULON-LIKE PROTEIN"/>
    <property type="match status" value="1"/>
</dbReference>
<dbReference type="EMBL" id="JAVFWL010000005">
    <property type="protein sequence ID" value="KAK6755788.1"/>
    <property type="molecule type" value="Genomic_DNA"/>
</dbReference>
<evidence type="ECO:0000256" key="4">
    <source>
        <dbReference type="ARBA" id="ARBA00022989"/>
    </source>
</evidence>
<keyword evidence="4 6" id="KW-1133">Transmembrane helix</keyword>
<dbReference type="InterPro" id="IPR046964">
    <property type="entry name" value="RTN1-4"/>
</dbReference>
<evidence type="ECO:0000256" key="2">
    <source>
        <dbReference type="ARBA" id="ARBA00022692"/>
    </source>
</evidence>
<feature type="transmembrane region" description="Helical" evidence="6">
    <location>
        <begin position="252"/>
        <end position="278"/>
    </location>
</feature>
<evidence type="ECO:0000256" key="6">
    <source>
        <dbReference type="RuleBase" id="RU363132"/>
    </source>
</evidence>
<accession>A0ABR1DZF7</accession>
<comment type="caution">
    <text evidence="9">The sequence shown here is derived from an EMBL/GenBank/DDBJ whole genome shotgun (WGS) entry which is preliminary data.</text>
</comment>
<protein>
    <recommendedName>
        <fullName evidence="6">Reticulon-like protein</fullName>
    </recommendedName>
</protein>
<sequence length="328" mass="36483">MSKAGAVGRGLYAVLAFLVNAALRIGINVSLVAAVAVTVYAVGTFSKEALKQRKEESPEMGATREMFDDGGVTDHRNKDTELSTYSTHTHSRLCCCQATYRSVPSHLLHMAQPKFKKQAQKPTYEPAKDFPGKVLELIYWRDPKKSAVALSLILLAVFILAKYPILSVIAYTGLAILAGTLGFRVFKTIEAQVKKTNGENPFQEYLAKDLTLPQERIHAQVDVLTEHGTLLANQVKRLVFVENIVDSAKFALILWALTYIAHWFSGFTLIVLGILAVFSVPKVYEMYQEPIDAQLAVISDHIKNATKMAEEKLPFLKKVQAEVEKKEQ</sequence>
<dbReference type="Proteomes" id="UP001303046">
    <property type="component" value="Unassembled WGS sequence"/>
</dbReference>
<evidence type="ECO:0000256" key="3">
    <source>
        <dbReference type="ARBA" id="ARBA00022824"/>
    </source>
</evidence>
<proteinExistence type="predicted"/>
<dbReference type="Gene3D" id="1.20.5.2480">
    <property type="match status" value="1"/>
</dbReference>
<evidence type="ECO:0000313" key="9">
    <source>
        <dbReference type="EMBL" id="KAK6755788.1"/>
    </source>
</evidence>
<keyword evidence="3 6" id="KW-0256">Endoplasmic reticulum</keyword>